<feature type="transmembrane region" description="Helical" evidence="5">
    <location>
        <begin position="12"/>
        <end position="31"/>
    </location>
</feature>
<keyword evidence="8" id="KW-1185">Reference proteome</keyword>
<dbReference type="GeneID" id="30982402"/>
<evidence type="ECO:0000256" key="2">
    <source>
        <dbReference type="ARBA" id="ARBA00022692"/>
    </source>
</evidence>
<protein>
    <recommendedName>
        <fullName evidence="6">MARVEL domain-containing protein</fullName>
    </recommendedName>
</protein>
<dbReference type="EMBL" id="KV453913">
    <property type="protein sequence ID" value="ODV78704.1"/>
    <property type="molecule type" value="Genomic_DNA"/>
</dbReference>
<dbReference type="Proteomes" id="UP000094285">
    <property type="component" value="Unassembled WGS sequence"/>
</dbReference>
<feature type="transmembrane region" description="Helical" evidence="5">
    <location>
        <begin position="120"/>
        <end position="144"/>
    </location>
</feature>
<accession>A0A1E4SGS0</accession>
<evidence type="ECO:0000256" key="5">
    <source>
        <dbReference type="SAM" id="Phobius"/>
    </source>
</evidence>
<dbReference type="Pfam" id="PF01284">
    <property type="entry name" value="MARVEL"/>
    <property type="match status" value="1"/>
</dbReference>
<comment type="subcellular location">
    <subcellularLocation>
        <location evidence="1">Membrane</location>
        <topology evidence="1">Multi-pass membrane protein</topology>
    </subcellularLocation>
</comment>
<dbReference type="STRING" id="984487.A0A1E4SGS0"/>
<evidence type="ECO:0000256" key="4">
    <source>
        <dbReference type="ARBA" id="ARBA00023136"/>
    </source>
</evidence>
<dbReference type="AlphaFoldDB" id="A0A1E4SGS0"/>
<evidence type="ECO:0000256" key="3">
    <source>
        <dbReference type="ARBA" id="ARBA00022989"/>
    </source>
</evidence>
<evidence type="ECO:0000256" key="1">
    <source>
        <dbReference type="ARBA" id="ARBA00004141"/>
    </source>
</evidence>
<keyword evidence="3 5" id="KW-1133">Transmembrane helix</keyword>
<dbReference type="InterPro" id="IPR008253">
    <property type="entry name" value="Marvel"/>
</dbReference>
<evidence type="ECO:0000259" key="6">
    <source>
        <dbReference type="Pfam" id="PF01284"/>
    </source>
</evidence>
<keyword evidence="4 5" id="KW-0472">Membrane</keyword>
<feature type="domain" description="MARVEL" evidence="6">
    <location>
        <begin position="8"/>
        <end position="136"/>
    </location>
</feature>
<dbReference type="GO" id="GO:0016020">
    <property type="term" value="C:membrane"/>
    <property type="evidence" value="ECO:0007669"/>
    <property type="project" value="UniProtKB-SubCell"/>
</dbReference>
<proteinExistence type="predicted"/>
<sequence length="169" mass="18032">MTSSLAISLSLRTLQLACTIINFAVSIAISIKAPQVPAKVSGVVAISCISLVYLALVLIPPWLKYVPTMVIVVGEVVLLALWILAFVYMTQEFVTFGGCPAFQGASSDIRPSLCSMGSTLTAFTFFSWLIAVVTVGFIITYTLIPVGLKVGSDHLFGNKSNDFTVGALY</sequence>
<evidence type="ECO:0000313" key="7">
    <source>
        <dbReference type="EMBL" id="ODV78704.1"/>
    </source>
</evidence>
<reference evidence="8" key="1">
    <citation type="submission" date="2016-05" db="EMBL/GenBank/DDBJ databases">
        <title>Comparative genomics of biotechnologically important yeasts.</title>
        <authorList>
            <consortium name="DOE Joint Genome Institute"/>
            <person name="Riley R."/>
            <person name="Haridas S."/>
            <person name="Wolfe K.H."/>
            <person name="Lopes M.R."/>
            <person name="Hittinger C.T."/>
            <person name="Goker M."/>
            <person name="Salamov A."/>
            <person name="Wisecaver J."/>
            <person name="Long T.M."/>
            <person name="Aerts A.L."/>
            <person name="Barry K."/>
            <person name="Choi C."/>
            <person name="Clum A."/>
            <person name="Coughlan A.Y."/>
            <person name="Deshpande S."/>
            <person name="Douglass A.P."/>
            <person name="Hanson S.J."/>
            <person name="Klenk H.-P."/>
            <person name="Labutti K."/>
            <person name="Lapidus A."/>
            <person name="Lindquist E."/>
            <person name="Lipzen A."/>
            <person name="Meier-Kolthoff J.P."/>
            <person name="Ohm R.A."/>
            <person name="Otillar R.P."/>
            <person name="Pangilinan J."/>
            <person name="Peng Y."/>
            <person name="Rokas A."/>
            <person name="Rosa C.A."/>
            <person name="Scheuner C."/>
            <person name="Sibirny A.A."/>
            <person name="Slot J.C."/>
            <person name="Stielow J.B."/>
            <person name="Sun H."/>
            <person name="Kurtzman C.P."/>
            <person name="Blackwell M."/>
            <person name="Grigoriev I.V."/>
            <person name="Jeffries T.W."/>
        </authorList>
    </citation>
    <scope>NUCLEOTIDE SEQUENCE [LARGE SCALE GENOMIC DNA]</scope>
    <source>
        <strain evidence="8">NRRL Y-17324</strain>
    </source>
</reference>
<feature type="non-terminal residue" evidence="7">
    <location>
        <position position="169"/>
    </location>
</feature>
<name>A0A1E4SGS0_9ASCO</name>
<dbReference type="RefSeq" id="XP_020063826.1">
    <property type="nucleotide sequence ID" value="XM_020208265.1"/>
</dbReference>
<gene>
    <name evidence="7" type="ORF">CANTADRAFT_28920</name>
</gene>
<feature type="transmembrane region" description="Helical" evidence="5">
    <location>
        <begin position="43"/>
        <end position="63"/>
    </location>
</feature>
<organism evidence="7 8">
    <name type="scientific">Suhomyces tanzawaensis NRRL Y-17324</name>
    <dbReference type="NCBI Taxonomy" id="984487"/>
    <lineage>
        <taxon>Eukaryota</taxon>
        <taxon>Fungi</taxon>
        <taxon>Dikarya</taxon>
        <taxon>Ascomycota</taxon>
        <taxon>Saccharomycotina</taxon>
        <taxon>Pichiomycetes</taxon>
        <taxon>Debaryomycetaceae</taxon>
        <taxon>Suhomyces</taxon>
    </lineage>
</organism>
<feature type="transmembrane region" description="Helical" evidence="5">
    <location>
        <begin position="69"/>
        <end position="88"/>
    </location>
</feature>
<keyword evidence="2 5" id="KW-0812">Transmembrane</keyword>
<evidence type="ECO:0000313" key="8">
    <source>
        <dbReference type="Proteomes" id="UP000094285"/>
    </source>
</evidence>